<dbReference type="GO" id="GO:0006508">
    <property type="term" value="P:proteolysis"/>
    <property type="evidence" value="ECO:0007669"/>
    <property type="project" value="UniProtKB-KW"/>
</dbReference>
<evidence type="ECO:0000256" key="1">
    <source>
        <dbReference type="ARBA" id="ARBA00022670"/>
    </source>
</evidence>
<reference evidence="5" key="1">
    <citation type="submission" date="2018-06" db="EMBL/GenBank/DDBJ databases">
        <authorList>
            <person name="Zhirakovskaya E."/>
        </authorList>
    </citation>
    <scope>NUCLEOTIDE SEQUENCE</scope>
</reference>
<gene>
    <name evidence="5" type="ORF">MNBD_ALPHA01-2172</name>
</gene>
<name>A0A3B0SA26_9ZZZZ</name>
<dbReference type="GO" id="GO:0004252">
    <property type="term" value="F:serine-type endopeptidase activity"/>
    <property type="evidence" value="ECO:0007669"/>
    <property type="project" value="InterPro"/>
</dbReference>
<dbReference type="AlphaFoldDB" id="A0A3B0SA26"/>
<accession>A0A3B0SA26</accession>
<dbReference type="Pfam" id="PF00082">
    <property type="entry name" value="Peptidase_S8"/>
    <property type="match status" value="1"/>
</dbReference>
<dbReference type="Gene3D" id="3.40.50.200">
    <property type="entry name" value="Peptidase S8/S53 domain"/>
    <property type="match status" value="1"/>
</dbReference>
<dbReference type="PROSITE" id="PS00138">
    <property type="entry name" value="SUBTILASE_SER"/>
    <property type="match status" value="1"/>
</dbReference>
<evidence type="ECO:0000256" key="3">
    <source>
        <dbReference type="ARBA" id="ARBA00022825"/>
    </source>
</evidence>
<organism evidence="5">
    <name type="scientific">hydrothermal vent metagenome</name>
    <dbReference type="NCBI Taxonomy" id="652676"/>
    <lineage>
        <taxon>unclassified sequences</taxon>
        <taxon>metagenomes</taxon>
        <taxon>ecological metagenomes</taxon>
    </lineage>
</organism>
<feature type="domain" description="Peptidase S8/S53" evidence="4">
    <location>
        <begin position="7"/>
        <end position="79"/>
    </location>
</feature>
<dbReference type="EMBL" id="UOEJ01000167">
    <property type="protein sequence ID" value="VAW03071.1"/>
    <property type="molecule type" value="Genomic_DNA"/>
</dbReference>
<keyword evidence="2" id="KW-0378">Hydrolase</keyword>
<proteinExistence type="predicted"/>
<dbReference type="InterPro" id="IPR000209">
    <property type="entry name" value="Peptidase_S8/S53_dom"/>
</dbReference>
<feature type="non-terminal residue" evidence="5">
    <location>
        <position position="1"/>
    </location>
</feature>
<dbReference type="SUPFAM" id="SSF52743">
    <property type="entry name" value="Subtilisin-like"/>
    <property type="match status" value="1"/>
</dbReference>
<dbReference type="PROSITE" id="PS51892">
    <property type="entry name" value="SUBTILASE"/>
    <property type="match status" value="1"/>
</dbReference>
<evidence type="ECO:0000256" key="2">
    <source>
        <dbReference type="ARBA" id="ARBA00022801"/>
    </source>
</evidence>
<keyword evidence="1" id="KW-0645">Protease</keyword>
<dbReference type="InterPro" id="IPR036852">
    <property type="entry name" value="Peptidase_S8/S53_dom_sf"/>
</dbReference>
<evidence type="ECO:0000313" key="5">
    <source>
        <dbReference type="EMBL" id="VAW03071.1"/>
    </source>
</evidence>
<keyword evidence="3" id="KW-0720">Serine protease</keyword>
<sequence length="98" mass="10650">NRGRHVTFSAPGVNIPAARAEGGYQARSGTSMAAPFVSAILADMTRLEGLQRQDQLLKKLEENAVDLGKPGFDHTYGYGLIQAIEPPALIYDHLMEPK</sequence>
<protein>
    <recommendedName>
        <fullName evidence="4">Peptidase S8/S53 domain-containing protein</fullName>
    </recommendedName>
</protein>
<dbReference type="InterPro" id="IPR023828">
    <property type="entry name" value="Peptidase_S8_Ser-AS"/>
</dbReference>
<evidence type="ECO:0000259" key="4">
    <source>
        <dbReference type="Pfam" id="PF00082"/>
    </source>
</evidence>